<feature type="compositionally biased region" description="Low complexity" evidence="1">
    <location>
        <begin position="76"/>
        <end position="91"/>
    </location>
</feature>
<dbReference type="PANTHER" id="PTHR47272">
    <property type="entry name" value="DDE_TNP_1_7 DOMAIN-CONTAINING PROTEIN"/>
    <property type="match status" value="1"/>
</dbReference>
<evidence type="ECO:0000256" key="2">
    <source>
        <dbReference type="SAM" id="Phobius"/>
    </source>
</evidence>
<feature type="transmembrane region" description="Helical" evidence="2">
    <location>
        <begin position="318"/>
        <end position="338"/>
    </location>
</feature>
<protein>
    <recommendedName>
        <fullName evidence="3">PiggyBac transposable element-derived protein domain-containing protein</fullName>
    </recommendedName>
</protein>
<keyword evidence="2" id="KW-0472">Membrane</keyword>
<feature type="compositionally biased region" description="Pro residues" evidence="1">
    <location>
        <begin position="117"/>
        <end position="127"/>
    </location>
</feature>
<comment type="caution">
    <text evidence="4">The sequence shown here is derived from an EMBL/GenBank/DDBJ whole genome shotgun (WGS) entry which is preliminary data.</text>
</comment>
<name>A0AAE1D0K4_9GAST</name>
<feature type="domain" description="PiggyBac transposable element-derived protein" evidence="3">
    <location>
        <begin position="159"/>
        <end position="335"/>
    </location>
</feature>
<reference evidence="4" key="1">
    <citation type="journal article" date="2023" name="G3 (Bethesda)">
        <title>A reference genome for the long-term kleptoplast-retaining sea slug Elysia crispata morphotype clarki.</title>
        <authorList>
            <person name="Eastman K.E."/>
            <person name="Pendleton A.L."/>
            <person name="Shaikh M.A."/>
            <person name="Suttiyut T."/>
            <person name="Ogas R."/>
            <person name="Tomko P."/>
            <person name="Gavelis G."/>
            <person name="Widhalm J.R."/>
            <person name="Wisecaver J.H."/>
        </authorList>
    </citation>
    <scope>NUCLEOTIDE SEQUENCE</scope>
    <source>
        <strain evidence="4">ECLA1</strain>
    </source>
</reference>
<evidence type="ECO:0000256" key="1">
    <source>
        <dbReference type="SAM" id="MobiDB-lite"/>
    </source>
</evidence>
<accession>A0AAE1D0K4</accession>
<sequence>MPRDRFESILSSIHFVNNMEKEKERTGKIWKISPWLDRLRTQCLSATPPTEYSSVDEMIIPFQGKFSKIKQPSPSPRSRPTSAASSRSATPDPVPRPSPSARSRPTSATTSRTATPDPVPRPSPSPRSRPTSAASSRSATPDPVPNKPTSKLQELIDEGNSLGLGTDVVMKLAATLPENQNYKICADNLFSGVQLIEKLLESGIHYTGTVRKNRLPGCDLKSDKTLEAEGRGTFDSRVEVGRKIIAVRWMDTKCVTLLSSHTGVDPTENVNRWDKKTKTFKPVPRPQIVKLYNHYMGGVDYLDRMCAKSRFHIRSKRWYMHIFWFTIKIALANAWIIYRRKHLAMGGAKKDIMKLKKFQSYVAKCLIQADKSKKRGRPSLEEAAIAEAPAPPVQRIKPRVEPPSEVRYDGVDHRISFTDRGKCSLCKTGFCETQCHKCNVRLCVKKKKNCFDIYHYK</sequence>
<feature type="compositionally biased region" description="Low complexity" evidence="1">
    <location>
        <begin position="99"/>
        <end position="116"/>
    </location>
</feature>
<keyword evidence="5" id="KW-1185">Reference proteome</keyword>
<keyword evidence="2" id="KW-1133">Transmembrane helix</keyword>
<feature type="domain" description="PiggyBac transposable element-derived protein" evidence="3">
    <location>
        <begin position="1"/>
        <end position="69"/>
    </location>
</feature>
<dbReference type="InterPro" id="IPR029526">
    <property type="entry name" value="PGBD"/>
</dbReference>
<proteinExistence type="predicted"/>
<dbReference type="AlphaFoldDB" id="A0AAE1D0K4"/>
<feature type="compositionally biased region" description="Low complexity" evidence="1">
    <location>
        <begin position="128"/>
        <end position="141"/>
    </location>
</feature>
<evidence type="ECO:0000259" key="3">
    <source>
        <dbReference type="Pfam" id="PF13843"/>
    </source>
</evidence>
<organism evidence="4 5">
    <name type="scientific">Elysia crispata</name>
    <name type="common">lettuce slug</name>
    <dbReference type="NCBI Taxonomy" id="231223"/>
    <lineage>
        <taxon>Eukaryota</taxon>
        <taxon>Metazoa</taxon>
        <taxon>Spiralia</taxon>
        <taxon>Lophotrochozoa</taxon>
        <taxon>Mollusca</taxon>
        <taxon>Gastropoda</taxon>
        <taxon>Heterobranchia</taxon>
        <taxon>Euthyneura</taxon>
        <taxon>Panpulmonata</taxon>
        <taxon>Sacoglossa</taxon>
        <taxon>Placobranchoidea</taxon>
        <taxon>Plakobranchidae</taxon>
        <taxon>Elysia</taxon>
    </lineage>
</organism>
<dbReference type="EMBL" id="JAWDGP010005946">
    <property type="protein sequence ID" value="KAK3749357.1"/>
    <property type="molecule type" value="Genomic_DNA"/>
</dbReference>
<dbReference type="PANTHER" id="PTHR47272:SF1">
    <property type="entry name" value="PIGGYBAC TRANSPOSABLE ELEMENT-DERIVED PROTEIN 3-LIKE"/>
    <property type="match status" value="1"/>
</dbReference>
<dbReference type="Proteomes" id="UP001283361">
    <property type="component" value="Unassembled WGS sequence"/>
</dbReference>
<evidence type="ECO:0000313" key="4">
    <source>
        <dbReference type="EMBL" id="KAK3749357.1"/>
    </source>
</evidence>
<evidence type="ECO:0000313" key="5">
    <source>
        <dbReference type="Proteomes" id="UP001283361"/>
    </source>
</evidence>
<keyword evidence="2" id="KW-0812">Transmembrane</keyword>
<dbReference type="Pfam" id="PF13843">
    <property type="entry name" value="DDE_Tnp_1_7"/>
    <property type="match status" value="2"/>
</dbReference>
<feature type="region of interest" description="Disordered" evidence="1">
    <location>
        <begin position="65"/>
        <end position="151"/>
    </location>
</feature>
<gene>
    <name evidence="4" type="ORF">RRG08_056236</name>
</gene>